<keyword evidence="1" id="KW-0812">Transmembrane</keyword>
<feature type="transmembrane region" description="Helical" evidence="1">
    <location>
        <begin position="135"/>
        <end position="157"/>
    </location>
</feature>
<organism evidence="2 3">
    <name type="scientific">Sphingomonas naphthae</name>
    <dbReference type="NCBI Taxonomy" id="1813468"/>
    <lineage>
        <taxon>Bacteria</taxon>
        <taxon>Pseudomonadati</taxon>
        <taxon>Pseudomonadota</taxon>
        <taxon>Alphaproteobacteria</taxon>
        <taxon>Sphingomonadales</taxon>
        <taxon>Sphingomonadaceae</taxon>
        <taxon>Sphingomonas</taxon>
    </lineage>
</organism>
<evidence type="ECO:0008006" key="4">
    <source>
        <dbReference type="Google" id="ProtNLM"/>
    </source>
</evidence>
<evidence type="ECO:0000313" key="2">
    <source>
        <dbReference type="EMBL" id="WCT72213.1"/>
    </source>
</evidence>
<keyword evidence="1" id="KW-0472">Membrane</keyword>
<feature type="transmembrane region" description="Helical" evidence="1">
    <location>
        <begin position="282"/>
        <end position="299"/>
    </location>
</feature>
<proteinExistence type="predicted"/>
<feature type="transmembrane region" description="Helical" evidence="1">
    <location>
        <begin position="169"/>
        <end position="187"/>
    </location>
</feature>
<keyword evidence="3" id="KW-1185">Reference proteome</keyword>
<gene>
    <name evidence="2" type="ORF">PQ455_11220</name>
</gene>
<feature type="transmembrane region" description="Helical" evidence="1">
    <location>
        <begin position="27"/>
        <end position="45"/>
    </location>
</feature>
<dbReference type="RefSeq" id="WP_273686167.1">
    <property type="nucleotide sequence ID" value="NZ_CP117411.1"/>
</dbReference>
<evidence type="ECO:0000313" key="3">
    <source>
        <dbReference type="Proteomes" id="UP001220395"/>
    </source>
</evidence>
<reference evidence="2 3" key="1">
    <citation type="submission" date="2023-02" db="EMBL/GenBank/DDBJ databases">
        <title>Genome sequence of Sphingomonas naphthae.</title>
        <authorList>
            <person name="Kim S."/>
            <person name="Heo J."/>
            <person name="Kwon S.-W."/>
        </authorList>
    </citation>
    <scope>NUCLEOTIDE SEQUENCE [LARGE SCALE GENOMIC DNA]</scope>
    <source>
        <strain evidence="2 3">KACC 18716</strain>
    </source>
</reference>
<dbReference type="EMBL" id="CP117411">
    <property type="protein sequence ID" value="WCT72213.1"/>
    <property type="molecule type" value="Genomic_DNA"/>
</dbReference>
<keyword evidence="1" id="KW-1133">Transmembrane helix</keyword>
<dbReference type="Proteomes" id="UP001220395">
    <property type="component" value="Chromosome"/>
</dbReference>
<name>A0ABY7TG59_9SPHN</name>
<sequence length="304" mass="32507">MAADPSAAAGIVEPASLIVRRSLSQRLAGPIISLAVLAMAVYQIGEVDPARIWRLMPAGPAFWLLFMATYLAPVAADWLIFRRLWRIPASGVVPLLRKYVGNEILLGYIGEVYFYAWARRRSAMVAAPFGAIKDVAVTSALAGNGVTLVMLALAAPFYDLIGIGANGRLVMLSIGVILATSLAAFVVRKRLFALDHADIMFVSAVHVARILIVLGLSAAMWHIALPVVALPWWLLLATVRMLLSRLPLVPNKDVVFAGLAVFLVGHDGEISALMALMGSLMLTVHILLGIAASAVDLLGGEGRR</sequence>
<evidence type="ECO:0000256" key="1">
    <source>
        <dbReference type="SAM" id="Phobius"/>
    </source>
</evidence>
<protein>
    <recommendedName>
        <fullName evidence="4">Flippase-like domain-containing protein</fullName>
    </recommendedName>
</protein>
<feature type="transmembrane region" description="Helical" evidence="1">
    <location>
        <begin position="61"/>
        <end position="81"/>
    </location>
</feature>
<accession>A0ABY7TG59</accession>